<dbReference type="PROSITE" id="PS50076">
    <property type="entry name" value="DNAJ_2"/>
    <property type="match status" value="1"/>
</dbReference>
<dbReference type="Gene3D" id="1.10.287.110">
    <property type="entry name" value="DnaJ domain"/>
    <property type="match status" value="1"/>
</dbReference>
<proteinExistence type="predicted"/>
<evidence type="ECO:0000313" key="2">
    <source>
        <dbReference type="EMBL" id="HGQ77717.1"/>
    </source>
</evidence>
<feature type="domain" description="J" evidence="1">
    <location>
        <begin position="3"/>
        <end position="81"/>
    </location>
</feature>
<name>A0A7C4VWW1_FERPE</name>
<accession>A0A7C4VWW1</accession>
<dbReference type="SUPFAM" id="SSF46565">
    <property type="entry name" value="Chaperone J-domain"/>
    <property type="match status" value="1"/>
</dbReference>
<evidence type="ECO:0000259" key="1">
    <source>
        <dbReference type="PROSITE" id="PS50076"/>
    </source>
</evidence>
<gene>
    <name evidence="3" type="ORF">ENT72_08480</name>
    <name evidence="2" type="ORF">ENU12_07440</name>
</gene>
<dbReference type="EMBL" id="DTBH01000153">
    <property type="protein sequence ID" value="HGQ77717.1"/>
    <property type="molecule type" value="Genomic_DNA"/>
</dbReference>
<dbReference type="InterPro" id="IPR001623">
    <property type="entry name" value="DnaJ_domain"/>
</dbReference>
<dbReference type="CDD" id="cd06257">
    <property type="entry name" value="DnaJ"/>
    <property type="match status" value="1"/>
</dbReference>
<dbReference type="PRINTS" id="PR00625">
    <property type="entry name" value="JDOMAIN"/>
</dbReference>
<comment type="caution">
    <text evidence="3">The sequence shown here is derived from an EMBL/GenBank/DDBJ whole genome shotgun (WGS) entry which is preliminary data.</text>
</comment>
<reference evidence="3" key="1">
    <citation type="journal article" date="2020" name="mSystems">
        <title>Genome- and Community-Level Interaction Insights into Carbon Utilization and Element Cycling Functions of Hydrothermarchaeota in Hydrothermal Sediment.</title>
        <authorList>
            <person name="Zhou Z."/>
            <person name="Liu Y."/>
            <person name="Xu W."/>
            <person name="Pan J."/>
            <person name="Luo Z.H."/>
            <person name="Li M."/>
        </authorList>
    </citation>
    <scope>NUCLEOTIDE SEQUENCE [LARGE SCALE GENOMIC DNA]</scope>
    <source>
        <strain evidence="3">SpSt-604</strain>
        <strain evidence="2">SpSt-640</strain>
    </source>
</reference>
<sequence length="111" mass="12546">MRNPYEILGIPEDATLEEINQAYNSIVSKLTDGRYRGTILEGISEKRLDEVNQAYEFLMKNQNNIPSGYRPGYYRRYYRNGCCPDCGDLCTACACIWGADTCCECMGGDCI</sequence>
<dbReference type="EMBL" id="DSZT01000276">
    <property type="protein sequence ID" value="HGU42924.1"/>
    <property type="molecule type" value="Genomic_DNA"/>
</dbReference>
<protein>
    <submittedName>
        <fullName evidence="3">J domain-containing protein</fullName>
    </submittedName>
</protein>
<dbReference type="AlphaFoldDB" id="A0A7C4VWW1"/>
<evidence type="ECO:0000313" key="3">
    <source>
        <dbReference type="EMBL" id="HGU42924.1"/>
    </source>
</evidence>
<dbReference type="Pfam" id="PF00226">
    <property type="entry name" value="DnaJ"/>
    <property type="match status" value="1"/>
</dbReference>
<organism evidence="3">
    <name type="scientific">Fervidobacterium pennivorans</name>
    <dbReference type="NCBI Taxonomy" id="93466"/>
    <lineage>
        <taxon>Bacteria</taxon>
        <taxon>Thermotogati</taxon>
        <taxon>Thermotogota</taxon>
        <taxon>Thermotogae</taxon>
        <taxon>Thermotogales</taxon>
        <taxon>Fervidobacteriaceae</taxon>
        <taxon>Fervidobacterium</taxon>
    </lineage>
</organism>
<dbReference type="InterPro" id="IPR036869">
    <property type="entry name" value="J_dom_sf"/>
</dbReference>